<organism evidence="1 2">
    <name type="scientific">Scytonema hofmannii PCC 7110</name>
    <dbReference type="NCBI Taxonomy" id="128403"/>
    <lineage>
        <taxon>Bacteria</taxon>
        <taxon>Bacillati</taxon>
        <taxon>Cyanobacteriota</taxon>
        <taxon>Cyanophyceae</taxon>
        <taxon>Nostocales</taxon>
        <taxon>Scytonemataceae</taxon>
        <taxon>Scytonema</taxon>
    </lineage>
</organism>
<dbReference type="RefSeq" id="WP_017741540.1">
    <property type="nucleotide sequence ID" value="NZ_KQ976354.1"/>
</dbReference>
<accession>A0A139X8Y9</accession>
<reference evidence="1 2" key="1">
    <citation type="journal article" date="2013" name="Genome Biol. Evol.">
        <title>Genomes of Stigonematalean cyanobacteria (subsection V) and the evolution of oxygenic photosynthesis from prokaryotes to plastids.</title>
        <authorList>
            <person name="Dagan T."/>
            <person name="Roettger M."/>
            <person name="Stucken K."/>
            <person name="Landan G."/>
            <person name="Koch R."/>
            <person name="Major P."/>
            <person name="Gould S.B."/>
            <person name="Goremykin V.V."/>
            <person name="Rippka R."/>
            <person name="Tandeau de Marsac N."/>
            <person name="Gugger M."/>
            <person name="Lockhart P.J."/>
            <person name="Allen J.F."/>
            <person name="Brune I."/>
            <person name="Maus I."/>
            <person name="Puhler A."/>
            <person name="Martin W.F."/>
        </authorList>
    </citation>
    <scope>NUCLEOTIDE SEQUENCE [LARGE SCALE GENOMIC DNA]</scope>
    <source>
        <strain evidence="1 2">PCC 7110</strain>
    </source>
</reference>
<dbReference type="STRING" id="128403.WA1_03505"/>
<dbReference type="PANTHER" id="PTHR39550">
    <property type="entry name" value="SLL0658 PROTEIN"/>
    <property type="match status" value="1"/>
</dbReference>
<proteinExistence type="predicted"/>
<comment type="caution">
    <text evidence="1">The sequence shown here is derived from an EMBL/GenBank/DDBJ whole genome shotgun (WGS) entry which is preliminary data.</text>
</comment>
<dbReference type="Proteomes" id="UP000076925">
    <property type="component" value="Unassembled WGS sequence"/>
</dbReference>
<evidence type="ECO:0000313" key="1">
    <source>
        <dbReference type="EMBL" id="KYC41168.1"/>
    </source>
</evidence>
<gene>
    <name evidence="1" type="ORF">WA1_03505</name>
</gene>
<dbReference type="InterPro" id="IPR021799">
    <property type="entry name" value="PIN-like_prokaryotic"/>
</dbReference>
<dbReference type="Pfam" id="PF11848">
    <property type="entry name" value="DUF3368"/>
    <property type="match status" value="1"/>
</dbReference>
<dbReference type="AlphaFoldDB" id="A0A139X8Y9"/>
<protein>
    <submittedName>
        <fullName evidence="1">Nucleic acid-binding protein</fullName>
    </submittedName>
</protein>
<keyword evidence="2" id="KW-1185">Reference proteome</keyword>
<sequence length="161" mass="17410">MIVVSNTSPLIGLATIGQLNLLQQLYSNIIIPQAVYDEITALDTQDACSIAVQTFTWIQTTAVTNSAIIATFPKKLDLGETEAIALAMEIGADLLLIDDESGRKVARSLGIKLIGVLGVLIRAKRMGLIAAVKPVMDRLIVEAGYWIDNNLYNEVLQQVGE</sequence>
<name>A0A139X8Y9_9CYAN</name>
<dbReference type="EMBL" id="ANNX02000023">
    <property type="protein sequence ID" value="KYC41168.1"/>
    <property type="molecule type" value="Genomic_DNA"/>
</dbReference>
<dbReference type="OrthoDB" id="9796404at2"/>
<evidence type="ECO:0000313" key="2">
    <source>
        <dbReference type="Proteomes" id="UP000076925"/>
    </source>
</evidence>
<dbReference type="PANTHER" id="PTHR39550:SF1">
    <property type="entry name" value="SLL0658 PROTEIN"/>
    <property type="match status" value="1"/>
</dbReference>